<dbReference type="InterPro" id="IPR003594">
    <property type="entry name" value="HATPase_dom"/>
</dbReference>
<dbReference type="EMBL" id="CP002175">
    <property type="protein sequence ID" value="ADO76576.1"/>
    <property type="molecule type" value="Genomic_DNA"/>
</dbReference>
<name>E3DNV2_HALPG</name>
<dbReference type="KEGG" id="hpk:Hprae_0422"/>
<dbReference type="SUPFAM" id="SSF55874">
    <property type="entry name" value="ATPase domain of HSP90 chaperone/DNA topoisomerase II/histidine kinase"/>
    <property type="match status" value="1"/>
</dbReference>
<protein>
    <submittedName>
        <fullName evidence="2">ATP-binding region ATPase domain protein</fullName>
    </submittedName>
</protein>
<evidence type="ECO:0000313" key="2">
    <source>
        <dbReference type="EMBL" id="ADO76576.1"/>
    </source>
</evidence>
<reference evidence="2 3" key="2">
    <citation type="journal article" date="2011" name="Stand. Genomic Sci.">
        <title>Complete genome sequence of the extremely halophilic Halanaerobium praevalens type strain (GSL).</title>
        <authorList>
            <person name="Ivanova N."/>
            <person name="Sikorski J."/>
            <person name="Chertkov O."/>
            <person name="Nolan M."/>
            <person name="Lucas S."/>
            <person name="Hammon N."/>
            <person name="Deshpande S."/>
            <person name="Cheng J.F."/>
            <person name="Tapia R."/>
            <person name="Han C."/>
            <person name="Goodwin L."/>
            <person name="Pitluck S."/>
            <person name="Huntemann M."/>
            <person name="Liolios K."/>
            <person name="Pagani I."/>
            <person name="Mavromatis K."/>
            <person name="Ovchinikova G."/>
            <person name="Pati A."/>
            <person name="Chen A."/>
            <person name="Palaniappan K."/>
            <person name="Land M."/>
            <person name="Hauser L."/>
            <person name="Brambilla E.M."/>
            <person name="Kannan K.P."/>
            <person name="Rohde M."/>
            <person name="Tindall B.J."/>
            <person name="Goker M."/>
            <person name="Detter J.C."/>
            <person name="Woyke T."/>
            <person name="Bristow J."/>
            <person name="Eisen J.A."/>
            <person name="Markowitz V."/>
            <person name="Hugenholtz P."/>
            <person name="Kyrpides N.C."/>
            <person name="Klenk H.P."/>
            <person name="Lapidus A."/>
        </authorList>
    </citation>
    <scope>NUCLEOTIDE SEQUENCE [LARGE SCALE GENOMIC DNA]</scope>
    <source>
        <strain evidence="3">ATCC 33744 / DSM 2228 / GSL</strain>
    </source>
</reference>
<dbReference type="AlphaFoldDB" id="E3DNV2"/>
<dbReference type="Gene3D" id="3.30.565.10">
    <property type="entry name" value="Histidine kinase-like ATPase, C-terminal domain"/>
    <property type="match status" value="1"/>
</dbReference>
<feature type="domain" description="Histidine kinase/HSP90-like ATPase" evidence="1">
    <location>
        <begin position="24"/>
        <end position="138"/>
    </location>
</feature>
<dbReference type="GO" id="GO:0005524">
    <property type="term" value="F:ATP binding"/>
    <property type="evidence" value="ECO:0007669"/>
    <property type="project" value="UniProtKB-KW"/>
</dbReference>
<keyword evidence="2" id="KW-0547">Nucleotide-binding</keyword>
<dbReference type="eggNOG" id="COG2172">
    <property type="taxonomic scope" value="Bacteria"/>
</dbReference>
<gene>
    <name evidence="2" type="ordered locus">Hprae_0422</name>
</gene>
<dbReference type="Pfam" id="PF13581">
    <property type="entry name" value="HATPase_c_2"/>
    <property type="match status" value="1"/>
</dbReference>
<dbReference type="PATRIC" id="fig|572479.3.peg.428"/>
<evidence type="ECO:0000259" key="1">
    <source>
        <dbReference type="Pfam" id="PF13581"/>
    </source>
</evidence>
<reference evidence="3" key="1">
    <citation type="submission" date="2010-10" db="EMBL/GenBank/DDBJ databases">
        <title>The complete genome of Halanaerobium praevalens DSM 2228.</title>
        <authorList>
            <consortium name="US DOE Joint Genome Institute (JGI-PGF)"/>
            <person name="Lucas S."/>
            <person name="Copeland A."/>
            <person name="Lapidus A."/>
            <person name="Glavina del Rio T."/>
            <person name="Dalin E."/>
            <person name="Tice H."/>
            <person name="Bruce D."/>
            <person name="Goodwin L."/>
            <person name="Pitluck S."/>
            <person name="Kyrpides N."/>
            <person name="Mavromatis K."/>
            <person name="Ivanova N."/>
            <person name="Ovchinnikova G."/>
            <person name="Chertkov O."/>
            <person name="Detter J.C."/>
            <person name="Han C."/>
            <person name="Larimer F."/>
            <person name="Land M."/>
            <person name="Hauser L."/>
            <person name="Markowitz V."/>
            <person name="Cheng J.-F."/>
            <person name="Hugenholtz P."/>
            <person name="Woyke T."/>
            <person name="Wu D."/>
            <person name="Tindall B."/>
            <person name="Pomrenke H.G."/>
            <person name="Brambilla E."/>
            <person name="Klenk H.-P."/>
            <person name="Eisen J.A."/>
        </authorList>
    </citation>
    <scope>NUCLEOTIDE SEQUENCE [LARGE SCALE GENOMIC DNA]</scope>
    <source>
        <strain evidence="3">ATCC 33744 / DSM 2228 / GSL</strain>
    </source>
</reference>
<dbReference type="HOGENOM" id="CLU_090336_11_2_9"/>
<dbReference type="InterPro" id="IPR036890">
    <property type="entry name" value="HATPase_C_sf"/>
</dbReference>
<dbReference type="CDD" id="cd16936">
    <property type="entry name" value="HATPase_RsbW-like"/>
    <property type="match status" value="1"/>
</dbReference>
<dbReference type="RefSeq" id="WP_014552609.1">
    <property type="nucleotide sequence ID" value="NC_017455.1"/>
</dbReference>
<proteinExistence type="predicted"/>
<evidence type="ECO:0000313" key="3">
    <source>
        <dbReference type="Proteomes" id="UP000006866"/>
    </source>
</evidence>
<dbReference type="STRING" id="572479.Hprae_0422"/>
<accession>E3DNV2</accession>
<dbReference type="OrthoDB" id="9767435at2"/>
<keyword evidence="3" id="KW-1185">Reference proteome</keyword>
<keyword evidence="2" id="KW-0067">ATP-binding</keyword>
<dbReference type="Proteomes" id="UP000006866">
    <property type="component" value="Chromosome"/>
</dbReference>
<sequence length="142" mass="15952">MENIKLNKTYQINPKAAEITIVLKKILKALEQAAELEPEFLCNLELVLREMLANAIEHGCSLAAAQSSNQQNLKVKIKVKLSSSILELSVQDPGPGFNWLKQDLKNMPKFQARGRGLKIICKLSNQLNFNQSGNKIKAKFYL</sequence>
<organism evidence="2 3">
    <name type="scientific">Halanaerobium praevalens (strain ATCC 33744 / DSM 2228 / GSL)</name>
    <dbReference type="NCBI Taxonomy" id="572479"/>
    <lineage>
        <taxon>Bacteria</taxon>
        <taxon>Bacillati</taxon>
        <taxon>Bacillota</taxon>
        <taxon>Clostridia</taxon>
        <taxon>Halanaerobiales</taxon>
        <taxon>Halanaerobiaceae</taxon>
        <taxon>Halanaerobium</taxon>
    </lineage>
</organism>